<feature type="domain" description="HAMP" evidence="13">
    <location>
        <begin position="318"/>
        <end position="370"/>
    </location>
</feature>
<feature type="transmembrane region" description="Helical" evidence="12">
    <location>
        <begin position="12"/>
        <end position="34"/>
    </location>
</feature>
<dbReference type="InterPro" id="IPR010559">
    <property type="entry name" value="Sig_transdc_His_kin_internal"/>
</dbReference>
<keyword evidence="8" id="KW-0067">ATP-binding</keyword>
<dbReference type="Gene3D" id="3.30.450.20">
    <property type="entry name" value="PAS domain"/>
    <property type="match status" value="1"/>
</dbReference>
<reference evidence="14 15" key="1">
    <citation type="submission" date="2024-09" db="EMBL/GenBank/DDBJ databases">
        <authorList>
            <person name="Sun Q."/>
            <person name="Mori K."/>
        </authorList>
    </citation>
    <scope>NUCLEOTIDE SEQUENCE [LARGE SCALE GENOMIC DNA]</scope>
    <source>
        <strain evidence="14 15">JCM 11201</strain>
    </source>
</reference>
<dbReference type="Gene3D" id="6.10.340.10">
    <property type="match status" value="1"/>
</dbReference>
<dbReference type="PROSITE" id="PS50885">
    <property type="entry name" value="HAMP"/>
    <property type="match status" value="1"/>
</dbReference>
<accession>A0ABV5WR03</accession>
<dbReference type="CDD" id="cd18773">
    <property type="entry name" value="PDC1_HK_sensor"/>
    <property type="match status" value="1"/>
</dbReference>
<dbReference type="InterPro" id="IPR003660">
    <property type="entry name" value="HAMP_dom"/>
</dbReference>
<keyword evidence="3" id="KW-0597">Phosphoprotein</keyword>
<keyword evidence="7 14" id="KW-0418">Kinase</keyword>
<keyword evidence="11 12" id="KW-0472">Membrane</keyword>
<organism evidence="14 15">
    <name type="scientific">Ectobacillus funiculus</name>
    <dbReference type="NCBI Taxonomy" id="137993"/>
    <lineage>
        <taxon>Bacteria</taxon>
        <taxon>Bacillati</taxon>
        <taxon>Bacillota</taxon>
        <taxon>Bacilli</taxon>
        <taxon>Bacillales</taxon>
        <taxon>Bacillaceae</taxon>
        <taxon>Ectobacillus</taxon>
    </lineage>
</organism>
<proteinExistence type="predicted"/>
<dbReference type="EC" id="2.7.13.3" evidence="14"/>
<evidence type="ECO:0000256" key="9">
    <source>
        <dbReference type="ARBA" id="ARBA00022989"/>
    </source>
</evidence>
<dbReference type="InterPro" id="IPR050640">
    <property type="entry name" value="Bact_2-comp_sensor_kinase"/>
</dbReference>
<sequence length="579" mass="66265">MKLAYSLRFKLSTFYLIIIVIPVLIISIIMPYYYQYLISKETEKLTESTLASLSNNINTYLDDLSRITIIPYLNENIMFALQQVASNQYETAEPYTQLMVNRALYESLPKYLQFTREDILSMIITTRNGSSFVHSRNSGTEVADYPYTEQDWYNRAKANNGKVTFIPTHVQDYITNAKPVQVFSVARLIKDPETQRPLAVIMADADMRAFEKIIKGIDLNNKSSIITIMDDRGDLFFSSKTLSESLREQIQDDPEVVKDGRDSYVVVSKVIQPSNWKLVVLLSKSEIAAKVHWMFTIGILFAVSGVCITFLLFFVLSRWILRPFQEMVRVMKQVERGHFDVRLQTHGQDEIALLGNAFNTMISKVNDLIDREYRAVLNQRNAEYRALQSQIQPHFLYNTLNGFIGLNRLGDRKTLEKAILSLSSMLRYTLDQADWSTLGEEFKFLEKYCHLQGMRFQERMTTHIHLDDTVSNYKIPKLLLQPLVENAIIHGLEASEHPCSIHISAHLEEQDGQAFLCISVKDDGAGFDMTKKKEKISVGLSNIQVRLKMAYPGSTFTIHSQVGQGTAVVIQIPEKEVTI</sequence>
<dbReference type="PANTHER" id="PTHR34220">
    <property type="entry name" value="SENSOR HISTIDINE KINASE YPDA"/>
    <property type="match status" value="1"/>
</dbReference>
<evidence type="ECO:0000256" key="11">
    <source>
        <dbReference type="ARBA" id="ARBA00023136"/>
    </source>
</evidence>
<dbReference type="SUPFAM" id="SSF55874">
    <property type="entry name" value="ATPase domain of HSP90 chaperone/DNA topoisomerase II/histidine kinase"/>
    <property type="match status" value="1"/>
</dbReference>
<gene>
    <name evidence="14" type="ORF">ACFFMS_31010</name>
</gene>
<dbReference type="EMBL" id="JBHMAF010000200">
    <property type="protein sequence ID" value="MFB9762656.1"/>
    <property type="molecule type" value="Genomic_DNA"/>
</dbReference>
<dbReference type="CDD" id="cd06225">
    <property type="entry name" value="HAMP"/>
    <property type="match status" value="1"/>
</dbReference>
<keyword evidence="6" id="KW-0547">Nucleotide-binding</keyword>
<dbReference type="RefSeq" id="WP_379952540.1">
    <property type="nucleotide sequence ID" value="NZ_JBHMAF010000200.1"/>
</dbReference>
<evidence type="ECO:0000256" key="7">
    <source>
        <dbReference type="ARBA" id="ARBA00022777"/>
    </source>
</evidence>
<evidence type="ECO:0000256" key="6">
    <source>
        <dbReference type="ARBA" id="ARBA00022741"/>
    </source>
</evidence>
<evidence type="ECO:0000256" key="5">
    <source>
        <dbReference type="ARBA" id="ARBA00022692"/>
    </source>
</evidence>
<evidence type="ECO:0000256" key="12">
    <source>
        <dbReference type="SAM" id="Phobius"/>
    </source>
</evidence>
<dbReference type="InterPro" id="IPR033479">
    <property type="entry name" value="dCache_1"/>
</dbReference>
<dbReference type="InterPro" id="IPR003594">
    <property type="entry name" value="HATPase_dom"/>
</dbReference>
<comment type="subcellular location">
    <subcellularLocation>
        <location evidence="1">Cell membrane</location>
        <topology evidence="1">Multi-pass membrane protein</topology>
    </subcellularLocation>
</comment>
<feature type="transmembrane region" description="Helical" evidence="12">
    <location>
        <begin position="293"/>
        <end position="321"/>
    </location>
</feature>
<evidence type="ECO:0000256" key="1">
    <source>
        <dbReference type="ARBA" id="ARBA00004651"/>
    </source>
</evidence>
<evidence type="ECO:0000256" key="10">
    <source>
        <dbReference type="ARBA" id="ARBA00023012"/>
    </source>
</evidence>
<dbReference type="SMART" id="SM00304">
    <property type="entry name" value="HAMP"/>
    <property type="match status" value="1"/>
</dbReference>
<comment type="caution">
    <text evidence="14">The sequence shown here is derived from an EMBL/GenBank/DDBJ whole genome shotgun (WGS) entry which is preliminary data.</text>
</comment>
<dbReference type="GO" id="GO:0004673">
    <property type="term" value="F:protein histidine kinase activity"/>
    <property type="evidence" value="ECO:0007669"/>
    <property type="project" value="UniProtKB-EC"/>
</dbReference>
<keyword evidence="2" id="KW-1003">Cell membrane</keyword>
<dbReference type="SUPFAM" id="SSF158472">
    <property type="entry name" value="HAMP domain-like"/>
    <property type="match status" value="1"/>
</dbReference>
<protein>
    <submittedName>
        <fullName evidence="14">Sensor histidine kinase</fullName>
        <ecNumber evidence="14">2.7.13.3</ecNumber>
    </submittedName>
</protein>
<evidence type="ECO:0000313" key="15">
    <source>
        <dbReference type="Proteomes" id="UP001589609"/>
    </source>
</evidence>
<name>A0ABV5WR03_9BACI</name>
<evidence type="ECO:0000256" key="2">
    <source>
        <dbReference type="ARBA" id="ARBA00022475"/>
    </source>
</evidence>
<dbReference type="Gene3D" id="3.30.565.10">
    <property type="entry name" value="Histidine kinase-like ATPase, C-terminal domain"/>
    <property type="match status" value="1"/>
</dbReference>
<evidence type="ECO:0000256" key="3">
    <source>
        <dbReference type="ARBA" id="ARBA00022553"/>
    </source>
</evidence>
<dbReference type="Pfam" id="PF02743">
    <property type="entry name" value="dCache_1"/>
    <property type="match status" value="1"/>
</dbReference>
<evidence type="ECO:0000256" key="8">
    <source>
        <dbReference type="ARBA" id="ARBA00022840"/>
    </source>
</evidence>
<evidence type="ECO:0000256" key="4">
    <source>
        <dbReference type="ARBA" id="ARBA00022679"/>
    </source>
</evidence>
<dbReference type="PANTHER" id="PTHR34220:SF11">
    <property type="entry name" value="SENSOR PROTEIN KINASE HPTS"/>
    <property type="match status" value="1"/>
</dbReference>
<dbReference type="InterPro" id="IPR036890">
    <property type="entry name" value="HATPase_C_sf"/>
</dbReference>
<dbReference type="Pfam" id="PF02518">
    <property type="entry name" value="HATPase_c"/>
    <property type="match status" value="1"/>
</dbReference>
<keyword evidence="4 14" id="KW-0808">Transferase</keyword>
<evidence type="ECO:0000313" key="14">
    <source>
        <dbReference type="EMBL" id="MFB9762656.1"/>
    </source>
</evidence>
<keyword evidence="5 12" id="KW-0812">Transmembrane</keyword>
<dbReference type="Proteomes" id="UP001589609">
    <property type="component" value="Unassembled WGS sequence"/>
</dbReference>
<evidence type="ECO:0000259" key="13">
    <source>
        <dbReference type="PROSITE" id="PS50885"/>
    </source>
</evidence>
<keyword evidence="10" id="KW-0902">Two-component regulatory system</keyword>
<keyword evidence="15" id="KW-1185">Reference proteome</keyword>
<keyword evidence="9 12" id="KW-1133">Transmembrane helix</keyword>
<dbReference type="Pfam" id="PF06580">
    <property type="entry name" value="His_kinase"/>
    <property type="match status" value="1"/>
</dbReference>
<dbReference type="Pfam" id="PF00672">
    <property type="entry name" value="HAMP"/>
    <property type="match status" value="1"/>
</dbReference>